<evidence type="ECO:0000313" key="3">
    <source>
        <dbReference type="Proteomes" id="UP000285060"/>
    </source>
</evidence>
<accession>A0A3R6YQM7</accession>
<dbReference type="VEuPathDB" id="FungiDB:H310_02628"/>
<evidence type="ECO:0000313" key="2">
    <source>
        <dbReference type="EMBL" id="RHY14183.1"/>
    </source>
</evidence>
<protein>
    <submittedName>
        <fullName evidence="2">Uncharacterized protein</fullName>
    </submittedName>
</protein>
<feature type="non-terminal residue" evidence="2">
    <location>
        <position position="651"/>
    </location>
</feature>
<organism evidence="2 3">
    <name type="scientific">Aphanomyces invadans</name>
    <dbReference type="NCBI Taxonomy" id="157072"/>
    <lineage>
        <taxon>Eukaryota</taxon>
        <taxon>Sar</taxon>
        <taxon>Stramenopiles</taxon>
        <taxon>Oomycota</taxon>
        <taxon>Saprolegniomycetes</taxon>
        <taxon>Saprolegniales</taxon>
        <taxon>Verrucalvaceae</taxon>
        <taxon>Aphanomyces</taxon>
    </lineage>
</organism>
<evidence type="ECO:0000256" key="1">
    <source>
        <dbReference type="SAM" id="MobiDB-lite"/>
    </source>
</evidence>
<dbReference type="EMBL" id="QUSY01004257">
    <property type="protein sequence ID" value="RHY14183.1"/>
    <property type="molecule type" value="Genomic_DNA"/>
</dbReference>
<feature type="compositionally biased region" description="Polar residues" evidence="1">
    <location>
        <begin position="392"/>
        <end position="417"/>
    </location>
</feature>
<dbReference type="Proteomes" id="UP000285060">
    <property type="component" value="Unassembled WGS sequence"/>
</dbReference>
<feature type="region of interest" description="Disordered" evidence="1">
    <location>
        <begin position="15"/>
        <end position="38"/>
    </location>
</feature>
<comment type="caution">
    <text evidence="2">The sequence shown here is derived from an EMBL/GenBank/DDBJ whole genome shotgun (WGS) entry which is preliminary data.</text>
</comment>
<keyword evidence="3" id="KW-1185">Reference proteome</keyword>
<feature type="region of interest" description="Disordered" evidence="1">
    <location>
        <begin position="379"/>
        <end position="425"/>
    </location>
</feature>
<sequence length="651" mass="71561">RGDWPDSHAALQLASSELPCDNAGPAPSKRLRAHPPSRSLDFSMDIDMGVLAEAGQADTPGLPALCAASLAAPAGQDPSVSGQLDIPDGDLLNLLPSSLGMEVSSTYPRLDPPTPAQPADSPAGRSKKPVIGRSYAGAASATKTPPPNVDTWRREWYTTHQRAANALPEELILQALQASPQERRALVPSSPCAREDSQEFWIPAANLTQAFPLAVIMNSLFEFSDPAWLQARPHLFGFAMVRGKGVRFFTNNLEISGLLRNLVVNICGYDHIIHAPSLVGQFYWVQLHRVPTAVTPLDVFDFFENRGCSPVSVFPTISAGTLHSNSLKVVFNSKQVPGFLWSQHKEDEPLREIFLAADQPPTFVVHKISALNEFVPPSLKGKRRKFPERPTKATTPPSQQQVPTMSPASQAMAQSLPTPKDPPSIWHKKIKARLFPVPTEDIQLEEIQVTTKADSANASRHWAVPLANRYELLTLDGDQGIPDYDVKVFINPQTLGISMKTPKPNFKKLAKRLANPLHVDNISKEDLNSLLSEFCKSTLEDLQYGDEFLEAVQAQPSFFRLALEDPCLADFWVQHATQHALCRLLGQARPEVFQVAGKFLPIAQVLEDCCCMFEDAAGDTLSPAAALERLCKQETPQYSAQDHIQLALWDL</sequence>
<name>A0A3R6YQM7_9STRA</name>
<dbReference type="AlphaFoldDB" id="A0A3R6YQM7"/>
<feature type="non-terminal residue" evidence="2">
    <location>
        <position position="1"/>
    </location>
</feature>
<proteinExistence type="predicted"/>
<feature type="region of interest" description="Disordered" evidence="1">
    <location>
        <begin position="103"/>
        <end position="129"/>
    </location>
</feature>
<reference evidence="2 3" key="1">
    <citation type="submission" date="2018-08" db="EMBL/GenBank/DDBJ databases">
        <title>Aphanomyces genome sequencing and annotation.</title>
        <authorList>
            <person name="Minardi D."/>
            <person name="Oidtmann B."/>
            <person name="Van Der Giezen M."/>
            <person name="Studholme D.J."/>
        </authorList>
    </citation>
    <scope>NUCLEOTIDE SEQUENCE [LARGE SCALE GENOMIC DNA]</scope>
    <source>
        <strain evidence="2 3">NJM0002</strain>
    </source>
</reference>
<gene>
    <name evidence="2" type="ORF">DYB32_010868</name>
</gene>